<evidence type="ECO:0000313" key="4">
    <source>
        <dbReference type="Proteomes" id="UP000537862"/>
    </source>
</evidence>
<feature type="compositionally biased region" description="Basic residues" evidence="2">
    <location>
        <begin position="161"/>
        <end position="170"/>
    </location>
</feature>
<protein>
    <submittedName>
        <fullName evidence="3">Uncharacterized protein</fullName>
    </submittedName>
</protein>
<dbReference type="Proteomes" id="UP000537862">
    <property type="component" value="Unassembled WGS sequence"/>
</dbReference>
<comment type="caution">
    <text evidence="3">The sequence shown here is derived from an EMBL/GenBank/DDBJ whole genome shotgun (WGS) entry which is preliminary data.</text>
</comment>
<sequence>MSDSKNMFDQIFNAEHFKNPFFGNAEAFQKAWQDTLQKNQIGFSQSSEQSIEELDKRINELKSVENWLSLNLSMLKNTIQSLELQRTNLQSLQEMMQNNDALQAAGQQWWNSLQEQFQGFLKTQSDILEQSQKKADTLKSAQKDAPTSSSKIVKNKPATKVARKTSLKKG</sequence>
<dbReference type="InterPro" id="IPR050026">
    <property type="entry name" value="PHA_gran_PhaM_N"/>
</dbReference>
<proteinExistence type="predicted"/>
<accession>A0A849P4D5</accession>
<gene>
    <name evidence="3" type="ORF">HKX39_10165</name>
</gene>
<keyword evidence="1" id="KW-0175">Coiled coil</keyword>
<name>A0A849P4D5_9BURK</name>
<evidence type="ECO:0000256" key="1">
    <source>
        <dbReference type="SAM" id="Coils"/>
    </source>
</evidence>
<dbReference type="NCBIfam" id="NF043076">
    <property type="entry name" value="PHA_gran_PhaM"/>
    <property type="match status" value="1"/>
</dbReference>
<evidence type="ECO:0000313" key="3">
    <source>
        <dbReference type="EMBL" id="NOL52529.1"/>
    </source>
</evidence>
<evidence type="ECO:0000256" key="2">
    <source>
        <dbReference type="SAM" id="MobiDB-lite"/>
    </source>
</evidence>
<feature type="coiled-coil region" evidence="1">
    <location>
        <begin position="44"/>
        <end position="99"/>
    </location>
</feature>
<reference evidence="3 4" key="1">
    <citation type="submission" date="2020-05" db="EMBL/GenBank/DDBJ databases">
        <authorList>
            <person name="Niu N."/>
        </authorList>
    </citation>
    <scope>NUCLEOTIDE SEQUENCE [LARGE SCALE GENOMIC DNA]</scope>
    <source>
        <strain evidence="3 4">3340-03</strain>
    </source>
</reference>
<dbReference type="AlphaFoldDB" id="A0A849P4D5"/>
<feature type="region of interest" description="Disordered" evidence="2">
    <location>
        <begin position="131"/>
        <end position="170"/>
    </location>
</feature>
<organism evidence="3 4">
    <name type="scientific">Pelistega suis</name>
    <dbReference type="NCBI Taxonomy" id="1631957"/>
    <lineage>
        <taxon>Bacteria</taxon>
        <taxon>Pseudomonadati</taxon>
        <taxon>Pseudomonadota</taxon>
        <taxon>Betaproteobacteria</taxon>
        <taxon>Burkholderiales</taxon>
        <taxon>Alcaligenaceae</taxon>
        <taxon>Pelistega</taxon>
    </lineage>
</organism>
<dbReference type="RefSeq" id="WP_171681217.1">
    <property type="nucleotide sequence ID" value="NZ_JABGBN010000011.1"/>
</dbReference>
<keyword evidence="4" id="KW-1185">Reference proteome</keyword>
<dbReference type="EMBL" id="JABGBN010000011">
    <property type="protein sequence ID" value="NOL52529.1"/>
    <property type="molecule type" value="Genomic_DNA"/>
</dbReference>